<reference evidence="1 2" key="1">
    <citation type="journal article" date="2019" name="Nat. Ecol. Evol.">
        <title>Megaphylogeny resolves global patterns of mushroom evolution.</title>
        <authorList>
            <person name="Varga T."/>
            <person name="Krizsan K."/>
            <person name="Foldi C."/>
            <person name="Dima B."/>
            <person name="Sanchez-Garcia M."/>
            <person name="Sanchez-Ramirez S."/>
            <person name="Szollosi G.J."/>
            <person name="Szarkandi J.G."/>
            <person name="Papp V."/>
            <person name="Albert L."/>
            <person name="Andreopoulos W."/>
            <person name="Angelini C."/>
            <person name="Antonin V."/>
            <person name="Barry K.W."/>
            <person name="Bougher N.L."/>
            <person name="Buchanan P."/>
            <person name="Buyck B."/>
            <person name="Bense V."/>
            <person name="Catcheside P."/>
            <person name="Chovatia M."/>
            <person name="Cooper J."/>
            <person name="Damon W."/>
            <person name="Desjardin D."/>
            <person name="Finy P."/>
            <person name="Geml J."/>
            <person name="Haridas S."/>
            <person name="Hughes K."/>
            <person name="Justo A."/>
            <person name="Karasinski D."/>
            <person name="Kautmanova I."/>
            <person name="Kiss B."/>
            <person name="Kocsube S."/>
            <person name="Kotiranta H."/>
            <person name="LaButti K.M."/>
            <person name="Lechner B.E."/>
            <person name="Liimatainen K."/>
            <person name="Lipzen A."/>
            <person name="Lukacs Z."/>
            <person name="Mihaltcheva S."/>
            <person name="Morgado L.N."/>
            <person name="Niskanen T."/>
            <person name="Noordeloos M.E."/>
            <person name="Ohm R.A."/>
            <person name="Ortiz-Santana B."/>
            <person name="Ovrebo C."/>
            <person name="Racz N."/>
            <person name="Riley R."/>
            <person name="Savchenko A."/>
            <person name="Shiryaev A."/>
            <person name="Soop K."/>
            <person name="Spirin V."/>
            <person name="Szebenyi C."/>
            <person name="Tomsovsky M."/>
            <person name="Tulloss R.E."/>
            <person name="Uehling J."/>
            <person name="Grigoriev I.V."/>
            <person name="Vagvolgyi C."/>
            <person name="Papp T."/>
            <person name="Martin F.M."/>
            <person name="Miettinen O."/>
            <person name="Hibbett D.S."/>
            <person name="Nagy L.G."/>
        </authorList>
    </citation>
    <scope>NUCLEOTIDE SEQUENCE [LARGE SCALE GENOMIC DNA]</scope>
    <source>
        <strain evidence="1 2">NL-1719</strain>
    </source>
</reference>
<accession>A0ACD3AKE3</accession>
<feature type="non-terminal residue" evidence="1">
    <location>
        <position position="60"/>
    </location>
</feature>
<gene>
    <name evidence="1" type="ORF">BDN72DRAFT_740952</name>
</gene>
<organism evidence="1 2">
    <name type="scientific">Pluteus cervinus</name>
    <dbReference type="NCBI Taxonomy" id="181527"/>
    <lineage>
        <taxon>Eukaryota</taxon>
        <taxon>Fungi</taxon>
        <taxon>Dikarya</taxon>
        <taxon>Basidiomycota</taxon>
        <taxon>Agaricomycotina</taxon>
        <taxon>Agaricomycetes</taxon>
        <taxon>Agaricomycetidae</taxon>
        <taxon>Agaricales</taxon>
        <taxon>Pluteineae</taxon>
        <taxon>Pluteaceae</taxon>
        <taxon>Pluteus</taxon>
    </lineage>
</organism>
<keyword evidence="2" id="KW-1185">Reference proteome</keyword>
<evidence type="ECO:0000313" key="2">
    <source>
        <dbReference type="Proteomes" id="UP000308600"/>
    </source>
</evidence>
<dbReference type="EMBL" id="ML208408">
    <property type="protein sequence ID" value="TFK66353.1"/>
    <property type="molecule type" value="Genomic_DNA"/>
</dbReference>
<sequence length="60" mass="6915">LEACRATALNRVVVGEYFNLLQELMEEYSITPNNIYNMDEKGIQLGKGRRQAVLVDRDQK</sequence>
<feature type="non-terminal residue" evidence="1">
    <location>
        <position position="1"/>
    </location>
</feature>
<dbReference type="Proteomes" id="UP000308600">
    <property type="component" value="Unassembled WGS sequence"/>
</dbReference>
<name>A0ACD3AKE3_9AGAR</name>
<protein>
    <submittedName>
        <fullName evidence="1">Uncharacterized protein</fullName>
    </submittedName>
</protein>
<proteinExistence type="predicted"/>
<evidence type="ECO:0000313" key="1">
    <source>
        <dbReference type="EMBL" id="TFK66353.1"/>
    </source>
</evidence>